<organism evidence="1">
    <name type="scientific">Anoplophora glabripennis</name>
    <name type="common">Asian longhorn beetle</name>
    <name type="synonym">Anoplophora nobilis</name>
    <dbReference type="NCBI Taxonomy" id="217634"/>
    <lineage>
        <taxon>Eukaryota</taxon>
        <taxon>Metazoa</taxon>
        <taxon>Ecdysozoa</taxon>
        <taxon>Arthropoda</taxon>
        <taxon>Hexapoda</taxon>
        <taxon>Insecta</taxon>
        <taxon>Pterygota</taxon>
        <taxon>Neoptera</taxon>
        <taxon>Endopterygota</taxon>
        <taxon>Coleoptera</taxon>
        <taxon>Polyphaga</taxon>
        <taxon>Cucujiformia</taxon>
        <taxon>Chrysomeloidea</taxon>
        <taxon>Cerambycidae</taxon>
        <taxon>Lamiinae</taxon>
        <taxon>Lamiini</taxon>
        <taxon>Anoplophora</taxon>
    </lineage>
</organism>
<dbReference type="PANTHER" id="PTHR47331:SF5">
    <property type="entry name" value="RIBONUCLEASE H"/>
    <property type="match status" value="1"/>
</dbReference>
<feature type="non-terminal residue" evidence="1">
    <location>
        <position position="1"/>
    </location>
</feature>
<feature type="non-terminal residue" evidence="1">
    <location>
        <position position="186"/>
    </location>
</feature>
<name>V5GTW0_ANOGL</name>
<dbReference type="PANTHER" id="PTHR47331">
    <property type="entry name" value="PHD-TYPE DOMAIN-CONTAINING PROTEIN"/>
    <property type="match status" value="1"/>
</dbReference>
<proteinExistence type="predicted"/>
<accession>V5GTW0</accession>
<dbReference type="AlphaFoldDB" id="V5GTW0"/>
<reference evidence="1" key="1">
    <citation type="submission" date="2013-07" db="EMBL/GenBank/DDBJ databases">
        <title>Midgut Transcriptome Profiling of Anoplphora glabripennis, a Lignocellulose Degrading, Wood-Boring Cerambycid.</title>
        <authorList>
            <person name="Scully E.D."/>
            <person name="Hoover K."/>
            <person name="Carlson J.E."/>
            <person name="Tien M."/>
            <person name="Geib S.M."/>
        </authorList>
    </citation>
    <scope>NUCLEOTIDE SEQUENCE</scope>
</reference>
<protein>
    <submittedName>
        <fullName evidence="1">Uncharacterized protein</fullName>
    </submittedName>
</protein>
<dbReference type="EMBL" id="GALX01000872">
    <property type="protein sequence ID" value="JAB67594.1"/>
    <property type="molecule type" value="Transcribed_RNA"/>
</dbReference>
<evidence type="ECO:0000313" key="1">
    <source>
        <dbReference type="EMBL" id="JAB67594.1"/>
    </source>
</evidence>
<sequence>KFENNQFRSNIQTLLCQCQKPALDEILFKFWEIENIPKKSIASPADELCERIYLENISRDSIGRFSVALPFRHEEPCFSNSTDVALSYVLSLERRLLKIPTLYKEYSNFLQKYLDLNHMELVPKNISSNKVFYIPHNCIFKPDTLSTRLRVVFNASFKVNNVSLNDTFLVGPKLQKHIVQILLNFR</sequence>